<proteinExistence type="predicted"/>
<evidence type="ECO:0000313" key="1">
    <source>
        <dbReference type="EMBL" id="KDQ54244.1"/>
    </source>
</evidence>
<dbReference type="InParanoid" id="A0A067PHF9"/>
<accession>A0A067PHF9</accession>
<dbReference type="HOGENOM" id="CLU_1704476_0_0_1"/>
<dbReference type="AlphaFoldDB" id="A0A067PHF9"/>
<name>A0A067PHF9_9AGAM</name>
<dbReference type="EMBL" id="KL197729">
    <property type="protein sequence ID" value="KDQ54244.1"/>
    <property type="molecule type" value="Genomic_DNA"/>
</dbReference>
<sequence length="154" mass="17494">MSFLDGFMGFKWVLNPFRRPNLLLDQEQDHVFGLVIYWNCGLDIWSCLGSEHVQSGSELNHGNTITTWHAGPSIPGRVEIQDGVLIFILKIGPSYVRTLMSLEFPQVKQFPYFIPVSTKLNHIVLDLTGSKTPLKFGHVFIIVFRAQGLNSSRY</sequence>
<reference evidence="2" key="1">
    <citation type="journal article" date="2014" name="Proc. Natl. Acad. Sci. U.S.A.">
        <title>Extensive sampling of basidiomycete genomes demonstrates inadequacy of the white-rot/brown-rot paradigm for wood decay fungi.</title>
        <authorList>
            <person name="Riley R."/>
            <person name="Salamov A.A."/>
            <person name="Brown D.W."/>
            <person name="Nagy L.G."/>
            <person name="Floudas D."/>
            <person name="Held B.W."/>
            <person name="Levasseur A."/>
            <person name="Lombard V."/>
            <person name="Morin E."/>
            <person name="Otillar R."/>
            <person name="Lindquist E.A."/>
            <person name="Sun H."/>
            <person name="LaButti K.M."/>
            <person name="Schmutz J."/>
            <person name="Jabbour D."/>
            <person name="Luo H."/>
            <person name="Baker S.E."/>
            <person name="Pisabarro A.G."/>
            <person name="Walton J.D."/>
            <person name="Blanchette R.A."/>
            <person name="Henrissat B."/>
            <person name="Martin F."/>
            <person name="Cullen D."/>
            <person name="Hibbett D.S."/>
            <person name="Grigoriev I.V."/>
        </authorList>
    </citation>
    <scope>NUCLEOTIDE SEQUENCE [LARGE SCALE GENOMIC DNA]</scope>
    <source>
        <strain evidence="2">MUCL 33604</strain>
    </source>
</reference>
<gene>
    <name evidence="1" type="ORF">JAAARDRAFT_49294</name>
</gene>
<evidence type="ECO:0000313" key="2">
    <source>
        <dbReference type="Proteomes" id="UP000027265"/>
    </source>
</evidence>
<dbReference type="Proteomes" id="UP000027265">
    <property type="component" value="Unassembled WGS sequence"/>
</dbReference>
<organism evidence="1 2">
    <name type="scientific">Jaapia argillacea MUCL 33604</name>
    <dbReference type="NCBI Taxonomy" id="933084"/>
    <lineage>
        <taxon>Eukaryota</taxon>
        <taxon>Fungi</taxon>
        <taxon>Dikarya</taxon>
        <taxon>Basidiomycota</taxon>
        <taxon>Agaricomycotina</taxon>
        <taxon>Agaricomycetes</taxon>
        <taxon>Agaricomycetidae</taxon>
        <taxon>Jaapiales</taxon>
        <taxon>Jaapiaceae</taxon>
        <taxon>Jaapia</taxon>
    </lineage>
</organism>
<protein>
    <submittedName>
        <fullName evidence="1">Uncharacterized protein</fullName>
    </submittedName>
</protein>
<keyword evidence="2" id="KW-1185">Reference proteome</keyword>